<sequence length="523" mass="57626">MDNPAYVAELKNDFGTKKQNDNTELDSHTFDEALELTQVGRFHYVLTLICGFCFMAVMAETMGVGMIMPLIKCDLTATQTEQGLLASAGFFGIVLSSHMMGFLADTWGRVRALRCSLVLAATATIISAFSVNTWMLIAFRFLNGFFISGCQACVFSLCGEFHSNRTRVRYVTLLAIFLPFALMFMPAMALVILPLQIDFVLLGIKFASWRLFFAVNMLISFAGLIGLSILPETPKYLLVHGSHDASLAVLRRIYAMNTGDKPENFPVKSIVLQTGGADLSNIHGVKDALKMIWSQTTPLFYKERVLQTFNICFSLFSIYGISQGLFMWFPTILNELIRKSDQDLKVCTIIGNMDVTTAKTVNSCTELLDYFMFEVLIMIGAVFTVVFIIFAYTIDIVGKSNLLMIWLVVACVCAAIMHWISEFAAIVIVLTLLMSVGNCGGIIGTIAIEFYPAQINAMGMCFAMMIGRLGSVAGGNIIGTFLFTHCNILLWGVVALIAVLIALAAVLPDKKRERVASDLTVTK</sequence>
<evidence type="ECO:0000313" key="8">
    <source>
        <dbReference type="EMBL" id="JAB96427.1"/>
    </source>
</evidence>
<feature type="transmembrane region" description="Helical" evidence="6">
    <location>
        <begin position="170"/>
        <end position="197"/>
    </location>
</feature>
<evidence type="ECO:0000256" key="1">
    <source>
        <dbReference type="ARBA" id="ARBA00004141"/>
    </source>
</evidence>
<dbReference type="SUPFAM" id="SSF103473">
    <property type="entry name" value="MFS general substrate transporter"/>
    <property type="match status" value="1"/>
</dbReference>
<evidence type="ECO:0000256" key="3">
    <source>
        <dbReference type="ARBA" id="ARBA00022692"/>
    </source>
</evidence>
<dbReference type="InterPro" id="IPR011701">
    <property type="entry name" value="MFS"/>
</dbReference>
<keyword evidence="5 6" id="KW-0472">Membrane</keyword>
<feature type="transmembrane region" description="Helical" evidence="6">
    <location>
        <begin position="309"/>
        <end position="329"/>
    </location>
</feature>
<evidence type="ECO:0000256" key="2">
    <source>
        <dbReference type="ARBA" id="ARBA00022448"/>
    </source>
</evidence>
<dbReference type="OrthoDB" id="10262656at2759"/>
<keyword evidence="2" id="KW-0813">Transport</keyword>
<keyword evidence="4 6" id="KW-1133">Transmembrane helix</keyword>
<dbReference type="GO" id="GO:0022857">
    <property type="term" value="F:transmembrane transporter activity"/>
    <property type="evidence" value="ECO:0007669"/>
    <property type="project" value="InterPro"/>
</dbReference>
<feature type="domain" description="Major facilitator superfamily (MFS) profile" evidence="7">
    <location>
        <begin position="44"/>
        <end position="510"/>
    </location>
</feature>
<reference evidence="8" key="1">
    <citation type="submission" date="2013-07" db="EMBL/GenBank/DDBJ databases">
        <authorList>
            <person name="Geib S."/>
        </authorList>
    </citation>
    <scope>NUCLEOTIDE SEQUENCE</scope>
</reference>
<evidence type="ECO:0000256" key="6">
    <source>
        <dbReference type="SAM" id="Phobius"/>
    </source>
</evidence>
<feature type="transmembrane region" description="Helical" evidence="6">
    <location>
        <begin position="426"/>
        <end position="448"/>
    </location>
</feature>
<reference evidence="8" key="2">
    <citation type="journal article" date="2014" name="BMC Genomics">
        <title>A genomic perspective to assessing quality of mass-reared SIT flies used in Mediterranean fruit fly (Ceratitis capitata) eradication in California.</title>
        <authorList>
            <person name="Calla B."/>
            <person name="Hall B."/>
            <person name="Hou S."/>
            <person name="Geib S.M."/>
        </authorList>
    </citation>
    <scope>NUCLEOTIDE SEQUENCE</scope>
</reference>
<dbReference type="InterPro" id="IPR036259">
    <property type="entry name" value="MFS_trans_sf"/>
</dbReference>
<feature type="transmembrane region" description="Helical" evidence="6">
    <location>
        <begin position="370"/>
        <end position="394"/>
    </location>
</feature>
<dbReference type="GO" id="GO:0016020">
    <property type="term" value="C:membrane"/>
    <property type="evidence" value="ECO:0007669"/>
    <property type="project" value="UniProtKB-SubCell"/>
</dbReference>
<gene>
    <name evidence="8" type="primary">SV2B</name>
</gene>
<protein>
    <submittedName>
        <fullName evidence="8">Synaptic vesicle glycoprotein 2B</fullName>
    </submittedName>
</protein>
<accession>W8BCL1</accession>
<comment type="subcellular location">
    <subcellularLocation>
        <location evidence="1">Membrane</location>
        <topology evidence="1">Multi-pass membrane protein</topology>
    </subcellularLocation>
</comment>
<feature type="transmembrane region" description="Helical" evidence="6">
    <location>
        <begin position="460"/>
        <end position="482"/>
    </location>
</feature>
<feature type="transmembrane region" description="Helical" evidence="6">
    <location>
        <begin position="209"/>
        <end position="230"/>
    </location>
</feature>
<keyword evidence="3 6" id="KW-0812">Transmembrane</keyword>
<feature type="transmembrane region" description="Helical" evidence="6">
    <location>
        <begin position="488"/>
        <end position="507"/>
    </location>
</feature>
<dbReference type="PANTHER" id="PTHR23511:SF35">
    <property type="entry name" value="MAJOR FACILITATOR SUPERFAMILY (MFS) PROFILE DOMAIN-CONTAINING PROTEIN"/>
    <property type="match status" value="1"/>
</dbReference>
<feature type="transmembrane region" description="Helical" evidence="6">
    <location>
        <begin position="44"/>
        <end position="71"/>
    </location>
</feature>
<dbReference type="PROSITE" id="PS50850">
    <property type="entry name" value="MFS"/>
    <property type="match status" value="1"/>
</dbReference>
<organism evidence="8">
    <name type="scientific">Ceratitis capitata</name>
    <name type="common">Mediterranean fruit fly</name>
    <name type="synonym">Tephritis capitata</name>
    <dbReference type="NCBI Taxonomy" id="7213"/>
    <lineage>
        <taxon>Eukaryota</taxon>
        <taxon>Metazoa</taxon>
        <taxon>Ecdysozoa</taxon>
        <taxon>Arthropoda</taxon>
        <taxon>Hexapoda</taxon>
        <taxon>Insecta</taxon>
        <taxon>Pterygota</taxon>
        <taxon>Neoptera</taxon>
        <taxon>Endopterygota</taxon>
        <taxon>Diptera</taxon>
        <taxon>Brachycera</taxon>
        <taxon>Muscomorpha</taxon>
        <taxon>Tephritoidea</taxon>
        <taxon>Tephritidae</taxon>
        <taxon>Ceratitis</taxon>
        <taxon>Ceratitis</taxon>
    </lineage>
</organism>
<feature type="transmembrane region" description="Helical" evidence="6">
    <location>
        <begin position="401"/>
        <end position="420"/>
    </location>
</feature>
<name>W8BCL1_CERCA</name>
<feature type="transmembrane region" description="Helical" evidence="6">
    <location>
        <begin position="83"/>
        <end position="104"/>
    </location>
</feature>
<dbReference type="AlphaFoldDB" id="W8BCL1"/>
<dbReference type="PANTHER" id="PTHR23511">
    <property type="entry name" value="SYNAPTIC VESICLE GLYCOPROTEIN 2"/>
    <property type="match status" value="1"/>
</dbReference>
<proteinExistence type="evidence at transcript level"/>
<evidence type="ECO:0000256" key="4">
    <source>
        <dbReference type="ARBA" id="ARBA00022989"/>
    </source>
</evidence>
<dbReference type="EMBL" id="GAMC01010129">
    <property type="protein sequence ID" value="JAB96426.1"/>
    <property type="molecule type" value="mRNA"/>
</dbReference>
<dbReference type="InterPro" id="IPR020846">
    <property type="entry name" value="MFS_dom"/>
</dbReference>
<feature type="transmembrane region" description="Helical" evidence="6">
    <location>
        <begin position="111"/>
        <end position="131"/>
    </location>
</feature>
<feature type="transmembrane region" description="Helical" evidence="6">
    <location>
        <begin position="137"/>
        <end position="158"/>
    </location>
</feature>
<dbReference type="Gene3D" id="1.20.1250.20">
    <property type="entry name" value="MFS general substrate transporter like domains"/>
    <property type="match status" value="1"/>
</dbReference>
<dbReference type="EMBL" id="GAMC01010125">
    <property type="protein sequence ID" value="JAB96430.1"/>
    <property type="molecule type" value="mRNA"/>
</dbReference>
<dbReference type="Pfam" id="PF07690">
    <property type="entry name" value="MFS_1"/>
    <property type="match status" value="1"/>
</dbReference>
<evidence type="ECO:0000259" key="7">
    <source>
        <dbReference type="PROSITE" id="PS50850"/>
    </source>
</evidence>
<dbReference type="EMBL" id="GAMC01010128">
    <property type="protein sequence ID" value="JAB96427.1"/>
    <property type="molecule type" value="mRNA"/>
</dbReference>
<evidence type="ECO:0000256" key="5">
    <source>
        <dbReference type="ARBA" id="ARBA00023136"/>
    </source>
</evidence>